<gene>
    <name evidence="1" type="ORF">QW060_23290</name>
</gene>
<dbReference type="RefSeq" id="WP_290365267.1">
    <property type="nucleotide sequence ID" value="NZ_JAUFQU010000063.1"/>
</dbReference>
<dbReference type="EMBL" id="JAUFQU010000063">
    <property type="protein sequence ID" value="MDN3709859.1"/>
    <property type="molecule type" value="Genomic_DNA"/>
</dbReference>
<name>A0ABT8D052_9FLAO</name>
<evidence type="ECO:0000313" key="2">
    <source>
        <dbReference type="Proteomes" id="UP001242368"/>
    </source>
</evidence>
<evidence type="ECO:0000313" key="1">
    <source>
        <dbReference type="EMBL" id="MDN3709859.1"/>
    </source>
</evidence>
<proteinExistence type="predicted"/>
<comment type="caution">
    <text evidence="1">The sequence shown here is derived from an EMBL/GenBank/DDBJ whole genome shotgun (WGS) entry which is preliminary data.</text>
</comment>
<dbReference type="InterPro" id="IPR025366">
    <property type="entry name" value="DUF4270"/>
</dbReference>
<dbReference type="Proteomes" id="UP001242368">
    <property type="component" value="Unassembled WGS sequence"/>
</dbReference>
<protein>
    <submittedName>
        <fullName evidence="1">DUF4270 family protein</fullName>
    </submittedName>
</protein>
<accession>A0ABT8D052</accession>
<keyword evidence="2" id="KW-1185">Reference proteome</keyword>
<sequence length="106" mass="11832">MSCQCGIKNGKNRRFNSRNLPYNTFGVFQNGVFGKTTAHFVTQIEMIKGTELSEIGNNPVLDSVYVYIPYTSTVAETDSDGNATYNLTNVYGTGKFSLMYMKTVIF</sequence>
<organism evidence="1 2">
    <name type="scientific">Paenimyroides ceti</name>
    <dbReference type="NCBI Taxonomy" id="395087"/>
    <lineage>
        <taxon>Bacteria</taxon>
        <taxon>Pseudomonadati</taxon>
        <taxon>Bacteroidota</taxon>
        <taxon>Flavobacteriia</taxon>
        <taxon>Flavobacteriales</taxon>
        <taxon>Flavobacteriaceae</taxon>
        <taxon>Paenimyroides</taxon>
    </lineage>
</organism>
<reference evidence="2" key="1">
    <citation type="journal article" date="2019" name="Int. J. Syst. Evol. Microbiol.">
        <title>The Global Catalogue of Microorganisms (GCM) 10K type strain sequencing project: providing services to taxonomists for standard genome sequencing and annotation.</title>
        <authorList>
            <consortium name="The Broad Institute Genomics Platform"/>
            <consortium name="The Broad Institute Genome Sequencing Center for Infectious Disease"/>
            <person name="Wu L."/>
            <person name="Ma J."/>
        </authorList>
    </citation>
    <scope>NUCLEOTIDE SEQUENCE [LARGE SCALE GENOMIC DNA]</scope>
    <source>
        <strain evidence="2">CECT 7184</strain>
    </source>
</reference>
<dbReference type="Pfam" id="PF14092">
    <property type="entry name" value="DUF4270"/>
    <property type="match status" value="1"/>
</dbReference>